<reference evidence="1" key="1">
    <citation type="submission" date="2015-10" db="EMBL/GenBank/DDBJ databases">
        <authorList>
            <person name="Martinez-Garcia P.J."/>
            <person name="Crepeau M.W."/>
            <person name="Puiu D."/>
            <person name="Gonzalez-Ibeas D."/>
            <person name="Whalen J."/>
            <person name="Stevens K."/>
            <person name="Paul R."/>
            <person name="Butterfield T."/>
            <person name="Britton M."/>
            <person name="Reagan R."/>
            <person name="Chakraborty S."/>
            <person name="Walawage S.L."/>
            <person name="Vasquez-Gross H.A."/>
            <person name="Cardeno C."/>
            <person name="Famula R."/>
            <person name="Pratt K."/>
            <person name="Kuruganti S."/>
            <person name="Aradhya M.K."/>
            <person name="Leslie C.A."/>
            <person name="Dandekar A.M."/>
            <person name="Salzberg S.L."/>
            <person name="Wegrzyn J.L."/>
            <person name="Langley C.H."/>
            <person name="Neale D.B."/>
        </authorList>
    </citation>
    <scope>NUCLEOTIDE SEQUENCE</scope>
    <source>
        <tissue evidence="1">Leaves</tissue>
    </source>
</reference>
<name>A0A833XL85_JUGRE</name>
<evidence type="ECO:0000313" key="2">
    <source>
        <dbReference type="Proteomes" id="UP000619265"/>
    </source>
</evidence>
<dbReference type="Proteomes" id="UP000619265">
    <property type="component" value="Unassembled WGS sequence"/>
</dbReference>
<feature type="non-terminal residue" evidence="1">
    <location>
        <position position="1"/>
    </location>
</feature>
<gene>
    <name evidence="1" type="ORF">F2P56_017340</name>
</gene>
<proteinExistence type="predicted"/>
<reference evidence="1" key="2">
    <citation type="submission" date="2020-03" db="EMBL/GenBank/DDBJ databases">
        <title>Walnut 2.0.</title>
        <authorList>
            <person name="Marrano A."/>
            <person name="Britton M."/>
            <person name="Zimin A.V."/>
            <person name="Zaini P.A."/>
            <person name="Workman R."/>
            <person name="Puiu D."/>
            <person name="Bianco L."/>
            <person name="Allen B.J."/>
            <person name="Troggio M."/>
            <person name="Leslie C.A."/>
            <person name="Timp W."/>
            <person name="Dendekar A."/>
            <person name="Salzberg S.L."/>
            <person name="Neale D.B."/>
        </authorList>
    </citation>
    <scope>NUCLEOTIDE SEQUENCE</scope>
    <source>
        <tissue evidence="1">Leaves</tissue>
    </source>
</reference>
<organism evidence="1 2">
    <name type="scientific">Juglans regia</name>
    <name type="common">English walnut</name>
    <dbReference type="NCBI Taxonomy" id="51240"/>
    <lineage>
        <taxon>Eukaryota</taxon>
        <taxon>Viridiplantae</taxon>
        <taxon>Streptophyta</taxon>
        <taxon>Embryophyta</taxon>
        <taxon>Tracheophyta</taxon>
        <taxon>Spermatophyta</taxon>
        <taxon>Magnoliopsida</taxon>
        <taxon>eudicotyledons</taxon>
        <taxon>Gunneridae</taxon>
        <taxon>Pentapetalae</taxon>
        <taxon>rosids</taxon>
        <taxon>fabids</taxon>
        <taxon>Fagales</taxon>
        <taxon>Juglandaceae</taxon>
        <taxon>Juglans</taxon>
    </lineage>
</organism>
<comment type="caution">
    <text evidence="1">The sequence shown here is derived from an EMBL/GenBank/DDBJ whole genome shotgun (WGS) entry which is preliminary data.</text>
</comment>
<sequence>KNIQINFCILSFRSETSAPIVHLTSDLMAKSNTKPHLLIPSSLLLITCLIVSFSSSSSARLLNIPLINSPADEQADLNLQLPGDNVFVGFPLKKESRHVLPCHSHRIESSNSKRSFPATPKLTGKYGPMVLSMLPKGAPLPPSGPGKGINNLNN</sequence>
<dbReference type="AlphaFoldDB" id="A0A833XL85"/>
<evidence type="ECO:0000313" key="1">
    <source>
        <dbReference type="EMBL" id="KAF5467521.1"/>
    </source>
</evidence>
<protein>
    <submittedName>
        <fullName evidence="1">Uncharacterized protein</fullName>
    </submittedName>
</protein>
<dbReference type="EMBL" id="LIHL02000007">
    <property type="protein sequence ID" value="KAF5467521.1"/>
    <property type="molecule type" value="Genomic_DNA"/>
</dbReference>
<dbReference type="Gramene" id="Jr07_38780_p1">
    <property type="protein sequence ID" value="cds.Jr07_38780_p1"/>
    <property type="gene ID" value="Jr07_38780"/>
</dbReference>
<accession>A0A833XL85</accession>